<evidence type="ECO:0008006" key="3">
    <source>
        <dbReference type="Google" id="ProtNLM"/>
    </source>
</evidence>
<reference evidence="1 2" key="1">
    <citation type="submission" date="2016-08" db="EMBL/GenBank/DDBJ databases">
        <title>Hymenobacter coccineus sp. nov., Hymenobacter lapidarius sp. nov. and Hymenobacter glacialis sp. nov., isolated from Antarctic soil.</title>
        <authorList>
            <person name="Sedlacek I."/>
            <person name="Kralova S."/>
            <person name="Kyrova K."/>
            <person name="Maslanova I."/>
            <person name="Stankova E."/>
            <person name="Vrbovska V."/>
            <person name="Nemec M."/>
            <person name="Bartak M."/>
            <person name="Svec P."/>
            <person name="Busse H.-J."/>
            <person name="Pantucek R."/>
        </authorList>
    </citation>
    <scope>NUCLEOTIDE SEQUENCE [LARGE SCALE GENOMIC DNA]</scope>
    <source>
        <strain evidence="1 2">CCM 8643</strain>
    </source>
</reference>
<dbReference type="Pfam" id="PF13585">
    <property type="entry name" value="CHU_C"/>
    <property type="match status" value="1"/>
</dbReference>
<organism evidence="1 2">
    <name type="scientific">Hymenobacter lapidarius</name>
    <dbReference type="NCBI Taxonomy" id="1908237"/>
    <lineage>
        <taxon>Bacteria</taxon>
        <taxon>Pseudomonadati</taxon>
        <taxon>Bacteroidota</taxon>
        <taxon>Cytophagia</taxon>
        <taxon>Cytophagales</taxon>
        <taxon>Hymenobacteraceae</taxon>
        <taxon>Hymenobacter</taxon>
    </lineage>
</organism>
<accession>A0A1G1TFG7</accession>
<keyword evidence="2" id="KW-1185">Reference proteome</keyword>
<protein>
    <recommendedName>
        <fullName evidence="3">Gliding motility-associated C-terminal domain-containing protein</fullName>
    </recommendedName>
</protein>
<evidence type="ECO:0000313" key="1">
    <source>
        <dbReference type="EMBL" id="OGX89632.1"/>
    </source>
</evidence>
<dbReference type="STRING" id="1908237.BEN47_19580"/>
<name>A0A1G1TFG7_9BACT</name>
<dbReference type="Proteomes" id="UP000176294">
    <property type="component" value="Unassembled WGS sequence"/>
</dbReference>
<evidence type="ECO:0000313" key="2">
    <source>
        <dbReference type="Proteomes" id="UP000176294"/>
    </source>
</evidence>
<proteinExistence type="predicted"/>
<comment type="caution">
    <text evidence="1">The sequence shown here is derived from an EMBL/GenBank/DDBJ whole genome shotgun (WGS) entry which is preliminary data.</text>
</comment>
<sequence length="77" mass="8793">MRRIRFQAFNRWGVKVFENVTTSADRVLINWAGGGPVAEASSGNKVVDGIYYYLAEVEFADFANTKRTYKGWVEIVR</sequence>
<dbReference type="AlphaFoldDB" id="A0A1G1TFG7"/>
<dbReference type="EMBL" id="MDZB01000008">
    <property type="protein sequence ID" value="OGX89632.1"/>
    <property type="molecule type" value="Genomic_DNA"/>
</dbReference>
<gene>
    <name evidence="1" type="ORF">BEN47_19580</name>
</gene>